<feature type="region of interest" description="Disordered" evidence="1">
    <location>
        <begin position="169"/>
        <end position="188"/>
    </location>
</feature>
<feature type="region of interest" description="Disordered" evidence="1">
    <location>
        <begin position="251"/>
        <end position="273"/>
    </location>
</feature>
<protein>
    <submittedName>
        <fullName evidence="2">Uncharacterized protein</fullName>
    </submittedName>
</protein>
<accession>A0A4P6XHW4</accession>
<organism evidence="2 3">
    <name type="scientific">Metschnikowia aff. pulcherrima</name>
    <dbReference type="NCBI Taxonomy" id="2163413"/>
    <lineage>
        <taxon>Eukaryota</taxon>
        <taxon>Fungi</taxon>
        <taxon>Dikarya</taxon>
        <taxon>Ascomycota</taxon>
        <taxon>Saccharomycotina</taxon>
        <taxon>Pichiomycetes</taxon>
        <taxon>Metschnikowiaceae</taxon>
        <taxon>Metschnikowia</taxon>
    </lineage>
</organism>
<evidence type="ECO:0000313" key="2">
    <source>
        <dbReference type="EMBL" id="QBM85636.1"/>
    </source>
</evidence>
<dbReference type="Proteomes" id="UP000292447">
    <property type="component" value="Chromosome I"/>
</dbReference>
<keyword evidence="3" id="KW-1185">Reference proteome</keyword>
<evidence type="ECO:0000256" key="1">
    <source>
        <dbReference type="SAM" id="MobiDB-lite"/>
    </source>
</evidence>
<reference evidence="3" key="1">
    <citation type="submission" date="2019-03" db="EMBL/GenBank/DDBJ databases">
        <title>Snf2 controls pulcherriminic acid biosynthesis and connects pigmentation and antifungal activity of the yeast Metschnikowia pulcherrima.</title>
        <authorList>
            <person name="Gore-Lloyd D."/>
            <person name="Sumann I."/>
            <person name="Brachmann A.O."/>
            <person name="Schneeberger K."/>
            <person name="Ortiz-Merino R.A."/>
            <person name="Moreno-Beltran M."/>
            <person name="Schlaefli M."/>
            <person name="Kirner P."/>
            <person name="Santos Kron A."/>
            <person name="Wolfe K.H."/>
            <person name="Piel J."/>
            <person name="Ahrens C.H."/>
            <person name="Henk D."/>
            <person name="Freimoser F.M."/>
        </authorList>
    </citation>
    <scope>NUCLEOTIDE SEQUENCE [LARGE SCALE GENOMIC DNA]</scope>
    <source>
        <strain evidence="3">APC 1.2</strain>
    </source>
</reference>
<proteinExistence type="predicted"/>
<dbReference type="EMBL" id="CP034456">
    <property type="protein sequence ID" value="QBM85636.1"/>
    <property type="molecule type" value="Genomic_DNA"/>
</dbReference>
<dbReference type="AlphaFoldDB" id="A0A4P6XHW4"/>
<feature type="compositionally biased region" description="Basic residues" evidence="1">
    <location>
        <begin position="254"/>
        <end position="264"/>
    </location>
</feature>
<sequence>MQNHPQNPPVYSHMPVGVPNHFAPDQHPNHPHFALDQHPIHPHFPVGVVHGVTPYQHPAFTQFGPLPFHQMASANPQVQYGRVAPRQVPVETVQLTPTHQQGYTHSFGSFRPPRFVNVPVLHGPLINQGACYRPLATNHQPYEFPVDSSSLSSIHGSCHMQTHSQIQPHFQVQPHSQTQLSDDVPSPSNDQIKLKAFEAAPTGPNKDFGSESPCRKEIISESDDDSKEIEECVHNFMSYRAQLHRSLGLNSKRVGGRKPNKRRNAAVSKAPISARKKVRKSALQEAGATEDELLEEQMQLFSEDFKSAPPFAQEKALEIIAKILNGQL</sequence>
<evidence type="ECO:0000313" key="3">
    <source>
        <dbReference type="Proteomes" id="UP000292447"/>
    </source>
</evidence>
<gene>
    <name evidence="2" type="ORF">METSCH_A02590</name>
</gene>
<name>A0A4P6XHW4_9ASCO</name>